<organism evidence="1 2">
    <name type="scientific">Smallanthus sonchifolius</name>
    <dbReference type="NCBI Taxonomy" id="185202"/>
    <lineage>
        <taxon>Eukaryota</taxon>
        <taxon>Viridiplantae</taxon>
        <taxon>Streptophyta</taxon>
        <taxon>Embryophyta</taxon>
        <taxon>Tracheophyta</taxon>
        <taxon>Spermatophyta</taxon>
        <taxon>Magnoliopsida</taxon>
        <taxon>eudicotyledons</taxon>
        <taxon>Gunneridae</taxon>
        <taxon>Pentapetalae</taxon>
        <taxon>asterids</taxon>
        <taxon>campanulids</taxon>
        <taxon>Asterales</taxon>
        <taxon>Asteraceae</taxon>
        <taxon>Asteroideae</taxon>
        <taxon>Heliantheae alliance</taxon>
        <taxon>Millerieae</taxon>
        <taxon>Smallanthus</taxon>
    </lineage>
</organism>
<proteinExistence type="predicted"/>
<accession>A0ACB9I4B2</accession>
<evidence type="ECO:0000313" key="2">
    <source>
        <dbReference type="Proteomes" id="UP001056120"/>
    </source>
</evidence>
<comment type="caution">
    <text evidence="1">The sequence shown here is derived from an EMBL/GenBank/DDBJ whole genome shotgun (WGS) entry which is preliminary data.</text>
</comment>
<dbReference type="EMBL" id="CM042027">
    <property type="protein sequence ID" value="KAI3802596.1"/>
    <property type="molecule type" value="Genomic_DNA"/>
</dbReference>
<gene>
    <name evidence="1" type="ORF">L1987_30735</name>
</gene>
<dbReference type="Proteomes" id="UP001056120">
    <property type="component" value="Linkage Group LG10"/>
</dbReference>
<keyword evidence="2" id="KW-1185">Reference proteome</keyword>
<evidence type="ECO:0000313" key="1">
    <source>
        <dbReference type="EMBL" id="KAI3802596.1"/>
    </source>
</evidence>
<reference evidence="1 2" key="2">
    <citation type="journal article" date="2022" name="Mol. Ecol. Resour.">
        <title>The genomes of chicory, endive, great burdock and yacon provide insights into Asteraceae paleo-polyploidization history and plant inulin production.</title>
        <authorList>
            <person name="Fan W."/>
            <person name="Wang S."/>
            <person name="Wang H."/>
            <person name="Wang A."/>
            <person name="Jiang F."/>
            <person name="Liu H."/>
            <person name="Zhao H."/>
            <person name="Xu D."/>
            <person name="Zhang Y."/>
        </authorList>
    </citation>
    <scope>NUCLEOTIDE SEQUENCE [LARGE SCALE GENOMIC DNA]</scope>
    <source>
        <strain evidence="2">cv. Yunnan</strain>
        <tissue evidence="1">Leaves</tissue>
    </source>
</reference>
<protein>
    <submittedName>
        <fullName evidence="1">Uncharacterized protein</fullName>
    </submittedName>
</protein>
<name>A0ACB9I4B2_9ASTR</name>
<sequence length="797" mass="86647">MTRQHKPHNTSTCPMTSSDSGPLTEPFKTPRSALSAKKLSIRNSDHHSEVFVAFKLTGPLLFVISESYLMMGRSRTNEKGKAPAHANSIPSNVDGDNFDSFLDMPLWKDIHRSVVQGVPEPIGNPRVYSRNPNSLQNPQSNLNSNTTNTNLQEESLLLDWSMGWGQQDMNQGHNAISSGGIGASGSSLSFCPRDTVPVHTRNNVNFNTNQSGVQGKFEGSFLSLGLGGTSEALSSFQLDSREISDNLKEAASSELNIARARKASDQTFDGGFMGSQSNNSGFSNQFSHVSRITSTNNDDGFMGSSPHHILQMQQNDRQLGKLTEAVSTELKMVHSQKATGQTLDLEFMGSQRNNSGFSNQFSNVDRMTSTKYDVGVHSMLNSGLGSSRHHVSQMQQNDSRNMRPGDLDYYKGNKSVHSGTLGRNSAHFFSSQQHNMKPPESVKPSWMKSYHTPSEQLHHFHSTPANSPNYAGKQGQVVSQNATPTQVLGGNRLSHRTATPQVSWVGRGSAGIDAQFPKRLGVEFSVRNCPQSSQGHLSPMGTSLQTTSTGQICQFSDKGSTHMPHNVHRPIGQTDGAPVSYRVNHQEPFFTYGQSQNALIQLPKGPQGAPSTNASTVDSQSQKLDFHVGSHHKRTAAAPQSSSPWVKRQKIIHPTIHHSMPKPPVPVTAARVHPSIPVRSRTKPTGPVAGPVAAHIRSVIPCVSNARPRVPVASYPAVSHITWKDPDATSKLSGHKCFLCKRDLALTSEGRVSQPAVRPPVAILPCGHTFHDQCLQNITPDDQAKDPPCIPCAIGEN</sequence>
<reference evidence="2" key="1">
    <citation type="journal article" date="2022" name="Mol. Ecol. Resour.">
        <title>The genomes of chicory, endive, great burdock and yacon provide insights into Asteraceae palaeo-polyploidization history and plant inulin production.</title>
        <authorList>
            <person name="Fan W."/>
            <person name="Wang S."/>
            <person name="Wang H."/>
            <person name="Wang A."/>
            <person name="Jiang F."/>
            <person name="Liu H."/>
            <person name="Zhao H."/>
            <person name="Xu D."/>
            <person name="Zhang Y."/>
        </authorList>
    </citation>
    <scope>NUCLEOTIDE SEQUENCE [LARGE SCALE GENOMIC DNA]</scope>
    <source>
        <strain evidence="2">cv. Yunnan</strain>
    </source>
</reference>